<keyword evidence="6 11" id="KW-0798">TonB box</keyword>
<keyword evidence="5 12" id="KW-0732">Signal</keyword>
<proteinExistence type="inferred from homology"/>
<dbReference type="PANTHER" id="PTHR30069:SF29">
    <property type="entry name" value="HEMOGLOBIN AND HEMOGLOBIN-HAPTOGLOBIN-BINDING PROTEIN 1-RELATED"/>
    <property type="match status" value="1"/>
</dbReference>
<feature type="chain" id="PRO_5040756079" evidence="12">
    <location>
        <begin position="31"/>
        <end position="641"/>
    </location>
</feature>
<protein>
    <submittedName>
        <fullName evidence="15">TonB-dependent receptor</fullName>
    </submittedName>
</protein>
<name>A0A9X1IRF6_9SPHN</name>
<evidence type="ECO:0000259" key="14">
    <source>
        <dbReference type="Pfam" id="PF07715"/>
    </source>
</evidence>
<evidence type="ECO:0000256" key="3">
    <source>
        <dbReference type="ARBA" id="ARBA00022452"/>
    </source>
</evidence>
<dbReference type="GO" id="GO:0009279">
    <property type="term" value="C:cell outer membrane"/>
    <property type="evidence" value="ECO:0007669"/>
    <property type="project" value="UniProtKB-SubCell"/>
</dbReference>
<dbReference type="RefSeq" id="WP_214623092.1">
    <property type="nucleotide sequence ID" value="NZ_JAHGAW010000006.1"/>
</dbReference>
<dbReference type="Gene3D" id="2.170.130.10">
    <property type="entry name" value="TonB-dependent receptor, plug domain"/>
    <property type="match status" value="1"/>
</dbReference>
<reference evidence="15" key="1">
    <citation type="submission" date="2021-05" db="EMBL/GenBank/DDBJ databases">
        <title>Genome of Sphingobium sp. strain.</title>
        <authorList>
            <person name="Fan R."/>
        </authorList>
    </citation>
    <scope>NUCLEOTIDE SEQUENCE</scope>
    <source>
        <strain evidence="15">H33</strain>
    </source>
</reference>
<comment type="subcellular location">
    <subcellularLocation>
        <location evidence="1 10">Cell outer membrane</location>
        <topology evidence="1 10">Multi-pass membrane protein</topology>
    </subcellularLocation>
</comment>
<dbReference type="GO" id="GO:0015344">
    <property type="term" value="F:siderophore uptake transmembrane transporter activity"/>
    <property type="evidence" value="ECO:0007669"/>
    <property type="project" value="TreeGrafter"/>
</dbReference>
<evidence type="ECO:0000256" key="8">
    <source>
        <dbReference type="ARBA" id="ARBA00023170"/>
    </source>
</evidence>
<evidence type="ECO:0000256" key="9">
    <source>
        <dbReference type="ARBA" id="ARBA00023237"/>
    </source>
</evidence>
<evidence type="ECO:0000256" key="12">
    <source>
        <dbReference type="SAM" id="SignalP"/>
    </source>
</evidence>
<evidence type="ECO:0000256" key="10">
    <source>
        <dbReference type="PROSITE-ProRule" id="PRU01360"/>
    </source>
</evidence>
<dbReference type="GO" id="GO:0044718">
    <property type="term" value="P:siderophore transmembrane transport"/>
    <property type="evidence" value="ECO:0007669"/>
    <property type="project" value="TreeGrafter"/>
</dbReference>
<comment type="caution">
    <text evidence="15">The sequence shown here is derived from an EMBL/GenBank/DDBJ whole genome shotgun (WGS) entry which is preliminary data.</text>
</comment>
<keyword evidence="2 10" id="KW-0813">Transport</keyword>
<evidence type="ECO:0000313" key="15">
    <source>
        <dbReference type="EMBL" id="MBT2187274.1"/>
    </source>
</evidence>
<dbReference type="Pfam" id="PF00593">
    <property type="entry name" value="TonB_dep_Rec_b-barrel"/>
    <property type="match status" value="1"/>
</dbReference>
<evidence type="ECO:0000256" key="4">
    <source>
        <dbReference type="ARBA" id="ARBA00022692"/>
    </source>
</evidence>
<organism evidence="15 16">
    <name type="scientific">Sphingobium nicotianae</name>
    <dbReference type="NCBI Taxonomy" id="2782607"/>
    <lineage>
        <taxon>Bacteria</taxon>
        <taxon>Pseudomonadati</taxon>
        <taxon>Pseudomonadota</taxon>
        <taxon>Alphaproteobacteria</taxon>
        <taxon>Sphingomonadales</taxon>
        <taxon>Sphingomonadaceae</taxon>
        <taxon>Sphingobium</taxon>
    </lineage>
</organism>
<dbReference type="InterPro" id="IPR012910">
    <property type="entry name" value="Plug_dom"/>
</dbReference>
<dbReference type="PROSITE" id="PS52016">
    <property type="entry name" value="TONB_DEPENDENT_REC_3"/>
    <property type="match status" value="1"/>
</dbReference>
<dbReference type="InterPro" id="IPR036942">
    <property type="entry name" value="Beta-barrel_TonB_sf"/>
</dbReference>
<evidence type="ECO:0000256" key="11">
    <source>
        <dbReference type="RuleBase" id="RU003357"/>
    </source>
</evidence>
<gene>
    <name evidence="15" type="ORF">KK488_09990</name>
</gene>
<comment type="similarity">
    <text evidence="10 11">Belongs to the TonB-dependent receptor family.</text>
</comment>
<keyword evidence="9 10" id="KW-0998">Cell outer membrane</keyword>
<dbReference type="InterPro" id="IPR000531">
    <property type="entry name" value="Beta-barrel_TonB"/>
</dbReference>
<dbReference type="PANTHER" id="PTHR30069">
    <property type="entry name" value="TONB-DEPENDENT OUTER MEMBRANE RECEPTOR"/>
    <property type="match status" value="1"/>
</dbReference>
<dbReference type="InterPro" id="IPR039426">
    <property type="entry name" value="TonB-dep_rcpt-like"/>
</dbReference>
<dbReference type="Gene3D" id="2.40.170.20">
    <property type="entry name" value="TonB-dependent receptor, beta-barrel domain"/>
    <property type="match status" value="1"/>
</dbReference>
<dbReference type="SUPFAM" id="SSF56935">
    <property type="entry name" value="Porins"/>
    <property type="match status" value="1"/>
</dbReference>
<keyword evidence="16" id="KW-1185">Reference proteome</keyword>
<evidence type="ECO:0000256" key="2">
    <source>
        <dbReference type="ARBA" id="ARBA00022448"/>
    </source>
</evidence>
<evidence type="ECO:0000256" key="5">
    <source>
        <dbReference type="ARBA" id="ARBA00022729"/>
    </source>
</evidence>
<evidence type="ECO:0000256" key="6">
    <source>
        <dbReference type="ARBA" id="ARBA00023077"/>
    </source>
</evidence>
<dbReference type="EMBL" id="JAHGAW010000006">
    <property type="protein sequence ID" value="MBT2187274.1"/>
    <property type="molecule type" value="Genomic_DNA"/>
</dbReference>
<evidence type="ECO:0000256" key="7">
    <source>
        <dbReference type="ARBA" id="ARBA00023136"/>
    </source>
</evidence>
<dbReference type="Pfam" id="PF07715">
    <property type="entry name" value="Plug"/>
    <property type="match status" value="1"/>
</dbReference>
<feature type="domain" description="TonB-dependent receptor plug" evidence="14">
    <location>
        <begin position="61"/>
        <end position="173"/>
    </location>
</feature>
<keyword evidence="3 10" id="KW-1134">Transmembrane beta strand</keyword>
<accession>A0A9X1IRF6</accession>
<evidence type="ECO:0000313" key="16">
    <source>
        <dbReference type="Proteomes" id="UP001138757"/>
    </source>
</evidence>
<dbReference type="InterPro" id="IPR037066">
    <property type="entry name" value="Plug_dom_sf"/>
</dbReference>
<feature type="signal peptide" evidence="12">
    <location>
        <begin position="1"/>
        <end position="30"/>
    </location>
</feature>
<dbReference type="AlphaFoldDB" id="A0A9X1IRF6"/>
<evidence type="ECO:0000259" key="13">
    <source>
        <dbReference type="Pfam" id="PF00593"/>
    </source>
</evidence>
<keyword evidence="8 15" id="KW-0675">Receptor</keyword>
<sequence length="641" mass="69545">MPSECRAAVRTSGWLAAGLCVCGVPAPAAAQSIEELRDMPISALSDLDVTSVTKSAGTLGDAPAAIFVITHDDIVRSGNITLPGMLRLAPNLQIARGSPNDVVITARGLSGREGAQSFSNKLLVMIDGRSVYTPLYSGVYWDQQDVLPEDVDRIEVVSGPGATLWGANAVNGVINVITRNAGASQGLYATGVVGNRTYDAGLRYGGSAGDTLNYRLFVKRHQNFESGDGARDGSRRTQGGFRVDWSPGANDTLMVQGDAYHGSRGQGPASADEETEGFDLVARWDRTSASGNRLQVQTYFDHAARQIGNGSGRASVDTVDFDLQHSFALGTVHSIVWGGGARFNRYRIFGVPNLLFVPSGARQFLANLFVQDSVAITPRLTAIAGLKLEYGPYEASELLPSVRLAWKPNDSALLWAAVSRAVRSPTPFDRDVREFFPNGTLGITGMTDFRAEKLTAFEGGTRLDLTPQVSLSVSGFYNAYDDLRTVEPTPVTTLPFYWGNGIRGHTYGFDSWADIRLTDWWRVKPGYSLLISRFHFKDGSVPLISTTQVGNDPTHRASLRSSMDLGPQINFDADLRYVSALPDPFSPSYVELGARLGWQFVERAELSVSGFNLLHDRHQELPLADAKPVGRSVFVALKWTL</sequence>
<dbReference type="Proteomes" id="UP001138757">
    <property type="component" value="Unassembled WGS sequence"/>
</dbReference>
<keyword evidence="4 10" id="KW-0812">Transmembrane</keyword>
<feature type="domain" description="TonB-dependent receptor-like beta-barrel" evidence="13">
    <location>
        <begin position="193"/>
        <end position="613"/>
    </location>
</feature>
<evidence type="ECO:0000256" key="1">
    <source>
        <dbReference type="ARBA" id="ARBA00004571"/>
    </source>
</evidence>
<keyword evidence="7 10" id="KW-0472">Membrane</keyword>